<dbReference type="PRINTS" id="PR00759">
    <property type="entry name" value="BASICPTASE"/>
</dbReference>
<name>A0A1S8WZ08_OPIVI</name>
<gene>
    <name evidence="3" type="ORF">X801_04487</name>
</gene>
<evidence type="ECO:0000313" key="4">
    <source>
        <dbReference type="Proteomes" id="UP000243686"/>
    </source>
</evidence>
<dbReference type="EMBL" id="KV893148">
    <property type="protein sequence ID" value="OON19646.1"/>
    <property type="molecule type" value="Genomic_DNA"/>
</dbReference>
<organism evidence="3 4">
    <name type="scientific">Opisthorchis viverrini</name>
    <name type="common">Southeast Asian liver fluke</name>
    <dbReference type="NCBI Taxonomy" id="6198"/>
    <lineage>
        <taxon>Eukaryota</taxon>
        <taxon>Metazoa</taxon>
        <taxon>Spiralia</taxon>
        <taxon>Lophotrochozoa</taxon>
        <taxon>Platyhelminthes</taxon>
        <taxon>Trematoda</taxon>
        <taxon>Digenea</taxon>
        <taxon>Opisthorchiida</taxon>
        <taxon>Opisthorchiata</taxon>
        <taxon>Opisthorchiidae</taxon>
        <taxon>Opisthorchis</taxon>
    </lineage>
</organism>
<dbReference type="InterPro" id="IPR036880">
    <property type="entry name" value="Kunitz_BPTI_sf"/>
</dbReference>
<keyword evidence="4" id="KW-1185">Reference proteome</keyword>
<dbReference type="PANTHER" id="PTHR10083">
    <property type="entry name" value="KUNITZ-TYPE PROTEASE INHIBITOR-RELATED"/>
    <property type="match status" value="1"/>
</dbReference>
<dbReference type="Pfam" id="PF00014">
    <property type="entry name" value="Kunitz_BPTI"/>
    <property type="match status" value="1"/>
</dbReference>
<dbReference type="InterPro" id="IPR050098">
    <property type="entry name" value="TFPI/VKTCI-like"/>
</dbReference>
<dbReference type="SUPFAM" id="SSF57362">
    <property type="entry name" value="BPTI-like"/>
    <property type="match status" value="1"/>
</dbReference>
<dbReference type="PROSITE" id="PS50279">
    <property type="entry name" value="BPTI_KUNITZ_2"/>
    <property type="match status" value="1"/>
</dbReference>
<reference evidence="3 4" key="1">
    <citation type="submission" date="2015-03" db="EMBL/GenBank/DDBJ databases">
        <title>Draft genome of the nematode, Opisthorchis viverrini.</title>
        <authorList>
            <person name="Mitreva M."/>
        </authorList>
    </citation>
    <scope>NUCLEOTIDE SEQUENCE [LARGE SCALE GENOMIC DNA]</scope>
    <source>
        <strain evidence="3">Khon Kaen</strain>
    </source>
</reference>
<dbReference type="GO" id="GO:0005615">
    <property type="term" value="C:extracellular space"/>
    <property type="evidence" value="ECO:0007669"/>
    <property type="project" value="TreeGrafter"/>
</dbReference>
<evidence type="ECO:0000256" key="1">
    <source>
        <dbReference type="ARBA" id="ARBA00023157"/>
    </source>
</evidence>
<dbReference type="Proteomes" id="UP000243686">
    <property type="component" value="Unassembled WGS sequence"/>
</dbReference>
<evidence type="ECO:0000313" key="3">
    <source>
        <dbReference type="EMBL" id="OON19646.1"/>
    </source>
</evidence>
<protein>
    <submittedName>
        <fullName evidence="3">Kunitz/Bovine pancreatic trypsin inhibitor domain protein</fullName>
    </submittedName>
</protein>
<dbReference type="GO" id="GO:0004867">
    <property type="term" value="F:serine-type endopeptidase inhibitor activity"/>
    <property type="evidence" value="ECO:0007669"/>
    <property type="project" value="InterPro"/>
</dbReference>
<sequence length="71" mass="8071">MQNDTENIKSIYSCSKCVGNADPGQCERTYSKFYFDDGDKRCKPFLYLGSGGNENKYDSKKDCDEKCRGAF</sequence>
<dbReference type="PANTHER" id="PTHR10083:SF374">
    <property type="entry name" value="BPTI_KUNITZ INHIBITOR DOMAIN-CONTAINING PROTEIN"/>
    <property type="match status" value="1"/>
</dbReference>
<evidence type="ECO:0000259" key="2">
    <source>
        <dbReference type="PROSITE" id="PS50279"/>
    </source>
</evidence>
<feature type="domain" description="BPTI/Kunitz inhibitor" evidence="2">
    <location>
        <begin position="17"/>
        <end position="67"/>
    </location>
</feature>
<dbReference type="InterPro" id="IPR002223">
    <property type="entry name" value="Kunitz_BPTI"/>
</dbReference>
<keyword evidence="1" id="KW-1015">Disulfide bond</keyword>
<dbReference type="Gene3D" id="4.10.410.10">
    <property type="entry name" value="Pancreatic trypsin inhibitor Kunitz domain"/>
    <property type="match status" value="1"/>
</dbReference>
<dbReference type="SMART" id="SM00131">
    <property type="entry name" value="KU"/>
    <property type="match status" value="1"/>
</dbReference>
<proteinExistence type="predicted"/>
<dbReference type="AlphaFoldDB" id="A0A1S8WZ08"/>
<accession>A0A1S8WZ08</accession>